<reference evidence="3" key="1">
    <citation type="submission" date="2020-05" db="EMBL/GenBank/DDBJ databases">
        <title>Sulfur intermediates as new biogeochemical hubs in an aquatic model microbial ecosystem.</title>
        <authorList>
            <person name="Vigneron A."/>
        </authorList>
    </citation>
    <scope>NUCLEOTIDE SEQUENCE</scope>
    <source>
        <strain evidence="3">Bin.250</strain>
    </source>
</reference>
<gene>
    <name evidence="3" type="ORF">HQ497_01200</name>
</gene>
<name>A0A972VX23_9GAMM</name>
<protein>
    <submittedName>
        <fullName evidence="3">Phytanoyl-CoA dioxygenase family protein</fullName>
    </submittedName>
</protein>
<organism evidence="3 4">
    <name type="scientific">SAR86 cluster bacterium</name>
    <dbReference type="NCBI Taxonomy" id="2030880"/>
    <lineage>
        <taxon>Bacteria</taxon>
        <taxon>Pseudomonadati</taxon>
        <taxon>Pseudomonadota</taxon>
        <taxon>Gammaproteobacteria</taxon>
        <taxon>SAR86 cluster</taxon>
    </lineage>
</organism>
<evidence type="ECO:0000313" key="3">
    <source>
        <dbReference type="EMBL" id="NQV63955.1"/>
    </source>
</evidence>
<evidence type="ECO:0000313" key="4">
    <source>
        <dbReference type="Proteomes" id="UP000754644"/>
    </source>
</evidence>
<sequence>MLTTAQKQHYLEEGYVVLEEFVSDLWLKKLNQVTAEFVDQSRSVAASNQQFDVEPDHSSSQPRLRRLNSPVDQHPTYWEFAAQSEIVDLAEALLGPDIKFHHGKLNFKWAHGGEAVKWHQDIQFWPHTNYDLITIGVYLEDVVQGQGEMGFIPRSHLSDLYDQYDGERWTGHIKDADIPSLHAENAVFPVGRAGTVTIHNCRTVHGSLPNLSDKKRPLLLQTYATADAFAYTDLVRKQPHGEMLIRGKAAKWARHDPRPCQVPPTKVGTIFQAQQQEM</sequence>
<dbReference type="EMBL" id="JABMOJ010000047">
    <property type="protein sequence ID" value="NQV63955.1"/>
    <property type="molecule type" value="Genomic_DNA"/>
</dbReference>
<dbReference type="InterPro" id="IPR008775">
    <property type="entry name" value="Phytyl_CoA_dOase-like"/>
</dbReference>
<dbReference type="Proteomes" id="UP000754644">
    <property type="component" value="Unassembled WGS sequence"/>
</dbReference>
<dbReference type="Gene3D" id="2.60.120.620">
    <property type="entry name" value="q2cbj1_9rhob like domain"/>
    <property type="match status" value="1"/>
</dbReference>
<evidence type="ECO:0000256" key="1">
    <source>
        <dbReference type="ARBA" id="ARBA00001954"/>
    </source>
</evidence>
<evidence type="ECO:0000256" key="2">
    <source>
        <dbReference type="SAM" id="MobiDB-lite"/>
    </source>
</evidence>
<dbReference type="Pfam" id="PF05721">
    <property type="entry name" value="PhyH"/>
    <property type="match status" value="1"/>
</dbReference>
<keyword evidence="3" id="KW-0560">Oxidoreductase</keyword>
<comment type="caution">
    <text evidence="3">The sequence shown here is derived from an EMBL/GenBank/DDBJ whole genome shotgun (WGS) entry which is preliminary data.</text>
</comment>
<keyword evidence="3" id="KW-0223">Dioxygenase</keyword>
<accession>A0A972VX23</accession>
<dbReference type="AlphaFoldDB" id="A0A972VX23"/>
<dbReference type="PANTHER" id="PTHR20883:SF48">
    <property type="entry name" value="ECTOINE DIOXYGENASE"/>
    <property type="match status" value="1"/>
</dbReference>
<dbReference type="GO" id="GO:0016706">
    <property type="term" value="F:2-oxoglutarate-dependent dioxygenase activity"/>
    <property type="evidence" value="ECO:0007669"/>
    <property type="project" value="UniProtKB-ARBA"/>
</dbReference>
<comment type="cofactor">
    <cofactor evidence="1">
        <name>Fe(2+)</name>
        <dbReference type="ChEBI" id="CHEBI:29033"/>
    </cofactor>
</comment>
<dbReference type="SUPFAM" id="SSF51197">
    <property type="entry name" value="Clavaminate synthase-like"/>
    <property type="match status" value="1"/>
</dbReference>
<proteinExistence type="predicted"/>
<feature type="region of interest" description="Disordered" evidence="2">
    <location>
        <begin position="48"/>
        <end position="68"/>
    </location>
</feature>
<dbReference type="PANTHER" id="PTHR20883">
    <property type="entry name" value="PHYTANOYL-COA DIOXYGENASE DOMAIN CONTAINING 1"/>
    <property type="match status" value="1"/>
</dbReference>
<dbReference type="GO" id="GO:0005506">
    <property type="term" value="F:iron ion binding"/>
    <property type="evidence" value="ECO:0007669"/>
    <property type="project" value="UniProtKB-ARBA"/>
</dbReference>